<proteinExistence type="predicted"/>
<keyword evidence="11" id="KW-1185">Reference proteome</keyword>
<dbReference type="InterPro" id="IPR051962">
    <property type="entry name" value="Cuticlin"/>
</dbReference>
<name>A0AA36D0J7_9BILA</name>
<gene>
    <name evidence="10" type="ORF">MSPICULIGERA_LOCUS16002</name>
</gene>
<dbReference type="SMART" id="SM00241">
    <property type="entry name" value="ZP"/>
    <property type="match status" value="1"/>
</dbReference>
<evidence type="ECO:0000256" key="3">
    <source>
        <dbReference type="ARBA" id="ARBA00022475"/>
    </source>
</evidence>
<evidence type="ECO:0000259" key="9">
    <source>
        <dbReference type="PROSITE" id="PS51034"/>
    </source>
</evidence>
<dbReference type="EMBL" id="CATQJA010002651">
    <property type="protein sequence ID" value="CAJ0577734.1"/>
    <property type="molecule type" value="Genomic_DNA"/>
</dbReference>
<sequence>MPRLPYPAPAVNYRILICLILYKMARAQSPSVLDNGVSGLPEVECMEDRVKLLFNTARPFTGRIFVKGMVDKTDCVRRFDTNTNNSVEFDLLNGACNMRRHRMIQPDKRGMEQSITVIISFHPTFITKVDKAFRCTCFYMEADKVVTSRFDVSMLPTTDLIDTARMPLCTYTVRRDSIDGPVVQYATVGETVYHVWQCESDMFSMLVHSCFVDDGNGQDRKPILDERGCTLDDVIVPELTYNSKNNLAYAPVSVFKFADKVTTYFQCAVSTCMLSEGMCEGKTPPACGAQRPALRLVRSVDEVMNRTRSKQVHLDGNTMDLAAQKIMVCFSCASVEYQTLFERNPALANSVMVPKFAEYCDSEAGVQQLAPYENCRSACVTASKSHTDLTFLYVDVQTRCSLQWNIDLLK</sequence>
<dbReference type="GO" id="GO:0042302">
    <property type="term" value="F:structural constituent of cuticle"/>
    <property type="evidence" value="ECO:0007669"/>
    <property type="project" value="UniProtKB-KW"/>
</dbReference>
<feature type="non-terminal residue" evidence="10">
    <location>
        <position position="410"/>
    </location>
</feature>
<accession>A0AA36D0J7</accession>
<feature type="chain" id="PRO_5041406924" description="ZP domain-containing protein" evidence="8">
    <location>
        <begin position="28"/>
        <end position="410"/>
    </location>
</feature>
<evidence type="ECO:0000313" key="11">
    <source>
        <dbReference type="Proteomes" id="UP001177023"/>
    </source>
</evidence>
<dbReference type="GO" id="GO:0005886">
    <property type="term" value="C:plasma membrane"/>
    <property type="evidence" value="ECO:0007669"/>
    <property type="project" value="UniProtKB-SubCell"/>
</dbReference>
<dbReference type="PROSITE" id="PS51034">
    <property type="entry name" value="ZP_2"/>
    <property type="match status" value="1"/>
</dbReference>
<dbReference type="PANTHER" id="PTHR22907:SF27">
    <property type="entry name" value="ZP DOMAIN-CONTAINING PROTEIN"/>
    <property type="match status" value="1"/>
</dbReference>
<feature type="domain" description="ZP" evidence="9">
    <location>
        <begin position="44"/>
        <end position="286"/>
    </location>
</feature>
<evidence type="ECO:0000256" key="8">
    <source>
        <dbReference type="SAM" id="SignalP"/>
    </source>
</evidence>
<comment type="caution">
    <text evidence="10">The sequence shown here is derived from an EMBL/GenBank/DDBJ whole genome shotgun (WGS) entry which is preliminary data.</text>
</comment>
<evidence type="ECO:0000256" key="2">
    <source>
        <dbReference type="ARBA" id="ARBA00022460"/>
    </source>
</evidence>
<dbReference type="Pfam" id="PF25301">
    <property type="entry name" value="CUT_C"/>
    <property type="match status" value="1"/>
</dbReference>
<dbReference type="PANTHER" id="PTHR22907">
    <property type="entry name" value="GH04558P"/>
    <property type="match status" value="1"/>
</dbReference>
<feature type="signal peptide" evidence="8">
    <location>
        <begin position="1"/>
        <end position="27"/>
    </location>
</feature>
<reference evidence="10" key="1">
    <citation type="submission" date="2023-06" db="EMBL/GenBank/DDBJ databases">
        <authorList>
            <person name="Delattre M."/>
        </authorList>
    </citation>
    <scope>NUCLEOTIDE SEQUENCE</scope>
    <source>
        <strain evidence="10">AF72</strain>
    </source>
</reference>
<evidence type="ECO:0000256" key="5">
    <source>
        <dbReference type="ARBA" id="ARBA00022729"/>
    </source>
</evidence>
<evidence type="ECO:0000256" key="4">
    <source>
        <dbReference type="ARBA" id="ARBA00022692"/>
    </source>
</evidence>
<keyword evidence="7" id="KW-0472">Membrane</keyword>
<dbReference type="AlphaFoldDB" id="A0AA36D0J7"/>
<evidence type="ECO:0000256" key="1">
    <source>
        <dbReference type="ARBA" id="ARBA00004251"/>
    </source>
</evidence>
<dbReference type="InterPro" id="IPR001507">
    <property type="entry name" value="ZP_dom"/>
</dbReference>
<keyword evidence="3" id="KW-1003">Cell membrane</keyword>
<dbReference type="InterPro" id="IPR057475">
    <property type="entry name" value="CUT_C"/>
</dbReference>
<dbReference type="Proteomes" id="UP001177023">
    <property type="component" value="Unassembled WGS sequence"/>
</dbReference>
<evidence type="ECO:0000256" key="7">
    <source>
        <dbReference type="ARBA" id="ARBA00023136"/>
    </source>
</evidence>
<dbReference type="InterPro" id="IPR056953">
    <property type="entry name" value="CUT_N"/>
</dbReference>
<evidence type="ECO:0000313" key="10">
    <source>
        <dbReference type="EMBL" id="CAJ0577734.1"/>
    </source>
</evidence>
<organism evidence="10 11">
    <name type="scientific">Mesorhabditis spiculigera</name>
    <dbReference type="NCBI Taxonomy" id="96644"/>
    <lineage>
        <taxon>Eukaryota</taxon>
        <taxon>Metazoa</taxon>
        <taxon>Ecdysozoa</taxon>
        <taxon>Nematoda</taxon>
        <taxon>Chromadorea</taxon>
        <taxon>Rhabditida</taxon>
        <taxon>Rhabditina</taxon>
        <taxon>Rhabditomorpha</taxon>
        <taxon>Rhabditoidea</taxon>
        <taxon>Rhabditidae</taxon>
        <taxon>Mesorhabditinae</taxon>
        <taxon>Mesorhabditis</taxon>
    </lineage>
</organism>
<protein>
    <recommendedName>
        <fullName evidence="9">ZP domain-containing protein</fullName>
    </recommendedName>
</protein>
<keyword evidence="6" id="KW-1133">Transmembrane helix</keyword>
<comment type="subcellular location">
    <subcellularLocation>
        <location evidence="1">Cell membrane</location>
        <topology evidence="1">Single-pass type I membrane protein</topology>
    </subcellularLocation>
</comment>
<keyword evidence="2" id="KW-0193">Cuticle</keyword>
<keyword evidence="4" id="KW-0812">Transmembrane</keyword>
<keyword evidence="5 8" id="KW-0732">Signal</keyword>
<dbReference type="Pfam" id="PF25057">
    <property type="entry name" value="CUT_N"/>
    <property type="match status" value="1"/>
</dbReference>
<evidence type="ECO:0000256" key="6">
    <source>
        <dbReference type="ARBA" id="ARBA00022989"/>
    </source>
</evidence>